<sequence length="184" mass="21519">MAEESNYLDLDLWLDQDIIPRQNRLKAKFWEILAEVGNSFEPEKLQDIHSRSRGVKLSKGNDLLGYPYQVLDIIRDFDLTNGLNIRILNWFGHGLFLFVQIGKNNPKAPFQELSENKWVFDQSSSPWDYPEILLNNAFTNSPTVSDFEKSTFYQWHKCIQISGEKTTIEDEIMDELKKLIFLLS</sequence>
<dbReference type="RefSeq" id="WP_092896723.1">
    <property type="nucleotide sequence ID" value="NZ_FOKK01000006.1"/>
</dbReference>
<evidence type="ECO:0000313" key="2">
    <source>
        <dbReference type="Proteomes" id="UP000198790"/>
    </source>
</evidence>
<dbReference type="Proteomes" id="UP000198790">
    <property type="component" value="Unassembled WGS sequence"/>
</dbReference>
<organism evidence="1 2">
    <name type="scientific">Algoriphagus aquimarinus</name>
    <dbReference type="NCBI Taxonomy" id="237018"/>
    <lineage>
        <taxon>Bacteria</taxon>
        <taxon>Pseudomonadati</taxon>
        <taxon>Bacteroidota</taxon>
        <taxon>Cytophagia</taxon>
        <taxon>Cytophagales</taxon>
        <taxon>Cyclobacteriaceae</taxon>
        <taxon>Algoriphagus</taxon>
    </lineage>
</organism>
<keyword evidence="2" id="KW-1185">Reference proteome</keyword>
<reference evidence="1 2" key="1">
    <citation type="submission" date="2016-10" db="EMBL/GenBank/DDBJ databases">
        <authorList>
            <person name="de Groot N.N."/>
        </authorList>
    </citation>
    <scope>NUCLEOTIDE SEQUENCE [LARGE SCALE GENOMIC DNA]</scope>
    <source>
        <strain evidence="1 2">DSM 23399</strain>
    </source>
</reference>
<protein>
    <recommendedName>
        <fullName evidence="3">DUF4268 domain-containing protein</fullName>
    </recommendedName>
</protein>
<accession>A0A1I0ZI13</accession>
<dbReference type="EMBL" id="FOKK01000006">
    <property type="protein sequence ID" value="SFB25151.1"/>
    <property type="molecule type" value="Genomic_DNA"/>
</dbReference>
<proteinExistence type="predicted"/>
<gene>
    <name evidence="1" type="ORF">SAMN04489723_10698</name>
</gene>
<dbReference type="OrthoDB" id="2575320at2"/>
<dbReference type="STRING" id="237018.SAMN04489723_10698"/>
<evidence type="ECO:0008006" key="3">
    <source>
        <dbReference type="Google" id="ProtNLM"/>
    </source>
</evidence>
<dbReference type="AlphaFoldDB" id="A0A1I0ZI13"/>
<evidence type="ECO:0000313" key="1">
    <source>
        <dbReference type="EMBL" id="SFB25151.1"/>
    </source>
</evidence>
<name>A0A1I0ZI13_9BACT</name>